<feature type="domain" description="Propionyl-coenzyme A carboxylase BT" evidence="1">
    <location>
        <begin position="1"/>
        <end position="81"/>
    </location>
</feature>
<proteinExistence type="predicted"/>
<comment type="caution">
    <text evidence="2">The sequence shown here is derived from an EMBL/GenBank/DDBJ whole genome shotgun (WGS) entry which is preliminary data.</text>
</comment>
<dbReference type="Gene3D" id="3.30.700.30">
    <property type="match status" value="1"/>
</dbReference>
<name>A0ABW9J158_STRGJ</name>
<dbReference type="Proteomes" id="UP001631993">
    <property type="component" value="Unassembled WGS sequence"/>
</dbReference>
<feature type="non-terminal residue" evidence="2">
    <location>
        <position position="81"/>
    </location>
</feature>
<keyword evidence="3" id="KW-1185">Reference proteome</keyword>
<evidence type="ECO:0000313" key="2">
    <source>
        <dbReference type="EMBL" id="MFM9653966.1"/>
    </source>
</evidence>
<evidence type="ECO:0000259" key="1">
    <source>
        <dbReference type="Pfam" id="PF18140"/>
    </source>
</evidence>
<accession>A0ABW9J158</accession>
<organism evidence="2 3">
    <name type="scientific">Streptomyces galilaeus</name>
    <dbReference type="NCBI Taxonomy" id="33899"/>
    <lineage>
        <taxon>Bacteria</taxon>
        <taxon>Bacillati</taxon>
        <taxon>Actinomycetota</taxon>
        <taxon>Actinomycetes</taxon>
        <taxon>Kitasatosporales</taxon>
        <taxon>Streptomycetaceae</taxon>
        <taxon>Streptomyces</taxon>
    </lineage>
</organism>
<dbReference type="InterPro" id="IPR041265">
    <property type="entry name" value="PCC_BT"/>
</dbReference>
<evidence type="ECO:0000313" key="3">
    <source>
        <dbReference type="Proteomes" id="UP001631993"/>
    </source>
</evidence>
<reference evidence="2 3" key="1">
    <citation type="submission" date="2024-12" db="EMBL/GenBank/DDBJ databases">
        <title>Forecasting of Potato common scab and diversities of Pathogenic streptomyces spp. in china.</title>
        <authorList>
            <person name="Handique U."/>
            <person name="Wu J."/>
        </authorList>
    </citation>
    <scope>NUCLEOTIDE SEQUENCE [LARGE SCALE GENOMIC DNA]</scope>
    <source>
        <strain evidence="2 3">ZRIMU1585</strain>
    </source>
</reference>
<dbReference type="EMBL" id="JBJVNE010000657">
    <property type="protein sequence ID" value="MFM9653966.1"/>
    <property type="molecule type" value="Genomic_DNA"/>
</dbReference>
<dbReference type="Pfam" id="PF18140">
    <property type="entry name" value="PCC_BT"/>
    <property type="match status" value="1"/>
</dbReference>
<gene>
    <name evidence="2" type="ORF">ACKI1S_49395</name>
</gene>
<feature type="non-terminal residue" evidence="2">
    <location>
        <position position="1"/>
    </location>
</feature>
<sequence>AIAGFLATARADRARRIDDQLGARLPPPSRWAVRIGDATHQVALAQDEVRVDGEVVDLAMEYTPGDRLIHAEVAGKPLSVK</sequence>
<protein>
    <recommendedName>
        <fullName evidence="1">Propionyl-coenzyme A carboxylase BT domain-containing protein</fullName>
    </recommendedName>
</protein>
<dbReference type="RefSeq" id="WP_409098200.1">
    <property type="nucleotide sequence ID" value="NZ_JBJVNE010000657.1"/>
</dbReference>